<dbReference type="Proteomes" id="UP001501444">
    <property type="component" value="Unassembled WGS sequence"/>
</dbReference>
<organism evidence="2 3">
    <name type="scientific">Dactylosporangium salmoneum</name>
    <dbReference type="NCBI Taxonomy" id="53361"/>
    <lineage>
        <taxon>Bacteria</taxon>
        <taxon>Bacillati</taxon>
        <taxon>Actinomycetota</taxon>
        <taxon>Actinomycetes</taxon>
        <taxon>Micromonosporales</taxon>
        <taxon>Micromonosporaceae</taxon>
        <taxon>Dactylosporangium</taxon>
    </lineage>
</organism>
<reference evidence="2 3" key="1">
    <citation type="journal article" date="2019" name="Int. J. Syst. Evol. Microbiol.">
        <title>The Global Catalogue of Microorganisms (GCM) 10K type strain sequencing project: providing services to taxonomists for standard genome sequencing and annotation.</title>
        <authorList>
            <consortium name="The Broad Institute Genomics Platform"/>
            <consortium name="The Broad Institute Genome Sequencing Center for Infectious Disease"/>
            <person name="Wu L."/>
            <person name="Ma J."/>
        </authorList>
    </citation>
    <scope>NUCLEOTIDE SEQUENCE [LARGE SCALE GENOMIC DNA]</scope>
    <source>
        <strain evidence="2 3">JCM 3272</strain>
    </source>
</reference>
<dbReference type="EMBL" id="BAAARV010000061">
    <property type="protein sequence ID" value="GAA2364565.1"/>
    <property type="molecule type" value="Genomic_DNA"/>
</dbReference>
<feature type="region of interest" description="Disordered" evidence="1">
    <location>
        <begin position="50"/>
        <end position="77"/>
    </location>
</feature>
<evidence type="ECO:0000313" key="3">
    <source>
        <dbReference type="Proteomes" id="UP001501444"/>
    </source>
</evidence>
<name>A0ABN3H0B5_9ACTN</name>
<keyword evidence="3" id="KW-1185">Reference proteome</keyword>
<evidence type="ECO:0000313" key="2">
    <source>
        <dbReference type="EMBL" id="GAA2364565.1"/>
    </source>
</evidence>
<accession>A0ABN3H0B5</accession>
<comment type="caution">
    <text evidence="2">The sequence shown here is derived from an EMBL/GenBank/DDBJ whole genome shotgun (WGS) entry which is preliminary data.</text>
</comment>
<evidence type="ECO:0000256" key="1">
    <source>
        <dbReference type="SAM" id="MobiDB-lite"/>
    </source>
</evidence>
<protein>
    <submittedName>
        <fullName evidence="2">Uncharacterized protein</fullName>
    </submittedName>
</protein>
<feature type="compositionally biased region" description="Low complexity" evidence="1">
    <location>
        <begin position="50"/>
        <end position="61"/>
    </location>
</feature>
<proteinExistence type="predicted"/>
<sequence>MPASSASFVPLGTPTLAGVGRVPAAVLPELGGFAVFVLAGFELGAPDGDAEAWAEAGAEPDGSTDGSGWPLALPRPD</sequence>
<gene>
    <name evidence="2" type="ORF">GCM10010170_062560</name>
</gene>